<accession>A0AAD1XR33</accession>
<comment type="caution">
    <text evidence="1">The sequence shown here is derived from an EMBL/GenBank/DDBJ whole genome shotgun (WGS) entry which is preliminary data.</text>
</comment>
<organism evidence="1 2">
    <name type="scientific">Euplotes crassus</name>
    <dbReference type="NCBI Taxonomy" id="5936"/>
    <lineage>
        <taxon>Eukaryota</taxon>
        <taxon>Sar</taxon>
        <taxon>Alveolata</taxon>
        <taxon>Ciliophora</taxon>
        <taxon>Intramacronucleata</taxon>
        <taxon>Spirotrichea</taxon>
        <taxon>Hypotrichia</taxon>
        <taxon>Euplotida</taxon>
        <taxon>Euplotidae</taxon>
        <taxon>Moneuplotes</taxon>
    </lineage>
</organism>
<evidence type="ECO:0000313" key="2">
    <source>
        <dbReference type="Proteomes" id="UP001295684"/>
    </source>
</evidence>
<gene>
    <name evidence="1" type="ORF">ECRASSUSDP1_LOCUS19026</name>
</gene>
<keyword evidence="2" id="KW-1185">Reference proteome</keyword>
<name>A0AAD1XR33_EUPCR</name>
<dbReference type="EMBL" id="CAMPGE010019292">
    <property type="protein sequence ID" value="CAI2377638.1"/>
    <property type="molecule type" value="Genomic_DNA"/>
</dbReference>
<evidence type="ECO:0000313" key="1">
    <source>
        <dbReference type="EMBL" id="CAI2377638.1"/>
    </source>
</evidence>
<dbReference type="AlphaFoldDB" id="A0AAD1XR33"/>
<dbReference type="Proteomes" id="UP001295684">
    <property type="component" value="Unassembled WGS sequence"/>
</dbReference>
<sequence>MEEEKKNKKINDEENLEGQRDDQVMVIEEDLTLSDGVTLIGQDNLFLKSDLKTTNEKLDYHKKYVEDSFRFDPKWFDNIDARLERIEATQDDILKKVTERGVGIKILDGKVDGVLKSVSAIARDGRNLDTKVADLTNGQLELHTKLEALDTKIEALATAQKEMNQSIDCRINGLEAKIDGLALKIDGYALKMGEMLSKIFNIVQELQPAAPNDESI</sequence>
<protein>
    <submittedName>
        <fullName evidence="1">Uncharacterized protein</fullName>
    </submittedName>
</protein>
<reference evidence="1" key="1">
    <citation type="submission" date="2023-07" db="EMBL/GenBank/DDBJ databases">
        <authorList>
            <consortium name="AG Swart"/>
            <person name="Singh M."/>
            <person name="Singh A."/>
            <person name="Seah K."/>
            <person name="Emmerich C."/>
        </authorList>
    </citation>
    <scope>NUCLEOTIDE SEQUENCE</scope>
    <source>
        <strain evidence="1">DP1</strain>
    </source>
</reference>
<proteinExistence type="predicted"/>